<evidence type="ECO:0000256" key="6">
    <source>
        <dbReference type="ARBA" id="ARBA00022989"/>
    </source>
</evidence>
<evidence type="ECO:0000256" key="9">
    <source>
        <dbReference type="HAMAP-Rule" id="MF_01148"/>
    </source>
</evidence>
<feature type="transmembrane region" description="Helical" evidence="9">
    <location>
        <begin position="49"/>
        <end position="65"/>
    </location>
</feature>
<dbReference type="SUPFAM" id="SSF56317">
    <property type="entry name" value="Carbon-nitrogen hydrolase"/>
    <property type="match status" value="1"/>
</dbReference>
<dbReference type="PANTHER" id="PTHR38686">
    <property type="entry name" value="APOLIPOPROTEIN N-ACYLTRANSFERASE"/>
    <property type="match status" value="1"/>
</dbReference>
<evidence type="ECO:0000256" key="5">
    <source>
        <dbReference type="ARBA" id="ARBA00022692"/>
    </source>
</evidence>
<dbReference type="Proteomes" id="UP000638188">
    <property type="component" value="Unassembled WGS sequence"/>
</dbReference>
<comment type="pathway">
    <text evidence="9">Protein modification; lipoprotein biosynthesis (N-acyl transfer).</text>
</comment>
<evidence type="ECO:0000313" key="12">
    <source>
        <dbReference type="Proteomes" id="UP000638188"/>
    </source>
</evidence>
<keyword evidence="8 9" id="KW-0012">Acyltransferase</keyword>
<organism evidence="11 12">
    <name type="scientific">Halopseudomonas salina</name>
    <dbReference type="NCBI Taxonomy" id="1323744"/>
    <lineage>
        <taxon>Bacteria</taxon>
        <taxon>Pseudomonadati</taxon>
        <taxon>Pseudomonadota</taxon>
        <taxon>Gammaproteobacteria</taxon>
        <taxon>Pseudomonadales</taxon>
        <taxon>Pseudomonadaceae</taxon>
        <taxon>Halopseudomonas</taxon>
    </lineage>
</organism>
<gene>
    <name evidence="9 11" type="primary">lnt</name>
    <name evidence="11" type="ORF">GCM10007418_27120</name>
</gene>
<feature type="transmembrane region" description="Helical" evidence="9">
    <location>
        <begin position="105"/>
        <end position="129"/>
    </location>
</feature>
<dbReference type="Pfam" id="PF20154">
    <property type="entry name" value="LNT_N"/>
    <property type="match status" value="1"/>
</dbReference>
<sequence>MSRQFIFSQAIDDASVRADSRSRVLPLLLRLVLAITAGVLVGIPWLSPALFWTAWLGWVPLLFALRHAGLWGTLIVGWTAGTVCFAIASHWMLNFVGHLDDYSALLTVLLSLGFWVYAGLALGLGCLLFRWLTLHLQGWELLSFPLSLVSVMALYPLLFQTHFAEAQAEFLTGLQGVDLLGAKGLDMMMLLCSVLIYRVLTGSSRMHAWRANALAVFVLLCWFAYGAFSVAHWDAQMEDWQVRRIGLVQPNDAVSLKVPEPPKGFSRENPEEMAATLRLAQAGAQLVIWPEARYKGYFDHFSVRQAYSKALAQNGVGLVFHDAEKRWKDGEEVFYNTVMHIDRQGNEVGQYRKMRRMPFGEYRPAFFSLPGLDWLTTQLFGEFLRPLAAGLEHAEFAVDGMRLVPKVCYETAFPADVADAIGNDGAGKVLLFVSQDNWFGETTQPFQHRAMSVVRGVENRVPMIHLINNGPSIVAAPNGRVLASTSAFSRAELMADLRFSPTAGGSLYSRYPGIVEWLIYGVLAGLCIAAILSGRRRSGIEVER</sequence>
<feature type="transmembrane region" description="Helical" evidence="9">
    <location>
        <begin position="179"/>
        <end position="200"/>
    </location>
</feature>
<evidence type="ECO:0000256" key="7">
    <source>
        <dbReference type="ARBA" id="ARBA00023136"/>
    </source>
</evidence>
<dbReference type="Pfam" id="PF00795">
    <property type="entry name" value="CN_hydrolase"/>
    <property type="match status" value="1"/>
</dbReference>
<dbReference type="InterPro" id="IPR003010">
    <property type="entry name" value="C-N_Hydrolase"/>
</dbReference>
<keyword evidence="5 9" id="KW-0812">Transmembrane</keyword>
<feature type="transmembrane region" description="Helical" evidence="9">
    <location>
        <begin position="141"/>
        <end position="159"/>
    </location>
</feature>
<feature type="transmembrane region" description="Helical" evidence="9">
    <location>
        <begin position="72"/>
        <end position="93"/>
    </location>
</feature>
<feature type="domain" description="CN hydrolase" evidence="10">
    <location>
        <begin position="248"/>
        <end position="499"/>
    </location>
</feature>
<name>A0ABQ1PY64_9GAMM</name>
<protein>
    <recommendedName>
        <fullName evidence="9">Apolipoprotein N-acyltransferase</fullName>
        <shortName evidence="9">ALP N-acyltransferase</shortName>
        <ecNumber evidence="9">2.3.1.269</ecNumber>
    </recommendedName>
</protein>
<feature type="transmembrane region" description="Helical" evidence="9">
    <location>
        <begin position="24"/>
        <end position="43"/>
    </location>
</feature>
<evidence type="ECO:0000256" key="1">
    <source>
        <dbReference type="ARBA" id="ARBA00004651"/>
    </source>
</evidence>
<keyword evidence="12" id="KW-1185">Reference proteome</keyword>
<evidence type="ECO:0000313" key="11">
    <source>
        <dbReference type="EMBL" id="GGD06671.1"/>
    </source>
</evidence>
<evidence type="ECO:0000256" key="8">
    <source>
        <dbReference type="ARBA" id="ARBA00023315"/>
    </source>
</evidence>
<accession>A0ABQ1PY64</accession>
<dbReference type="HAMAP" id="MF_01148">
    <property type="entry name" value="Lnt"/>
    <property type="match status" value="1"/>
</dbReference>
<keyword evidence="4 9" id="KW-0808">Transferase</keyword>
<reference evidence="12" key="1">
    <citation type="journal article" date="2019" name="Int. J. Syst. Evol. Microbiol.">
        <title>The Global Catalogue of Microorganisms (GCM) 10K type strain sequencing project: providing services to taxonomists for standard genome sequencing and annotation.</title>
        <authorList>
            <consortium name="The Broad Institute Genomics Platform"/>
            <consortium name="The Broad Institute Genome Sequencing Center for Infectious Disease"/>
            <person name="Wu L."/>
            <person name="Ma J."/>
        </authorList>
    </citation>
    <scope>NUCLEOTIDE SEQUENCE [LARGE SCALE GENOMIC DNA]</scope>
    <source>
        <strain evidence="12">CGMCC 1.12482</strain>
    </source>
</reference>
<dbReference type="InterPro" id="IPR036526">
    <property type="entry name" value="C-N_Hydrolase_sf"/>
</dbReference>
<dbReference type="RefSeq" id="WP_150277956.1">
    <property type="nucleotide sequence ID" value="NZ_BMFF01000005.1"/>
</dbReference>
<evidence type="ECO:0000256" key="3">
    <source>
        <dbReference type="ARBA" id="ARBA00022475"/>
    </source>
</evidence>
<dbReference type="EMBL" id="BMFF01000005">
    <property type="protein sequence ID" value="GGD06671.1"/>
    <property type="molecule type" value="Genomic_DNA"/>
</dbReference>
<keyword evidence="6 9" id="KW-1133">Transmembrane helix</keyword>
<dbReference type="PROSITE" id="PS50263">
    <property type="entry name" value="CN_HYDROLASE"/>
    <property type="match status" value="1"/>
</dbReference>
<evidence type="ECO:0000256" key="4">
    <source>
        <dbReference type="ARBA" id="ARBA00022679"/>
    </source>
</evidence>
<comment type="function">
    <text evidence="9">Catalyzes the phospholipid dependent N-acylation of the N-terminal cysteine of apolipoprotein, the last step in lipoprotein maturation.</text>
</comment>
<comment type="catalytic activity">
    <reaction evidence="9">
        <text>N-terminal S-1,2-diacyl-sn-glyceryl-L-cysteinyl-[lipoprotein] + a glycerophospholipid = N-acyl-S-1,2-diacyl-sn-glyceryl-L-cysteinyl-[lipoprotein] + a 2-acyl-sn-glycero-3-phospholipid + H(+)</text>
        <dbReference type="Rhea" id="RHEA:48228"/>
        <dbReference type="Rhea" id="RHEA-COMP:14681"/>
        <dbReference type="Rhea" id="RHEA-COMP:14684"/>
        <dbReference type="ChEBI" id="CHEBI:15378"/>
        <dbReference type="ChEBI" id="CHEBI:136912"/>
        <dbReference type="ChEBI" id="CHEBI:140656"/>
        <dbReference type="ChEBI" id="CHEBI:140657"/>
        <dbReference type="ChEBI" id="CHEBI:140660"/>
        <dbReference type="EC" id="2.3.1.269"/>
    </reaction>
</comment>
<keyword evidence="3 9" id="KW-1003">Cell membrane</keyword>
<dbReference type="EC" id="2.3.1.269" evidence="9"/>
<evidence type="ECO:0000256" key="2">
    <source>
        <dbReference type="ARBA" id="ARBA00010065"/>
    </source>
</evidence>
<dbReference type="PANTHER" id="PTHR38686:SF1">
    <property type="entry name" value="APOLIPOPROTEIN N-ACYLTRANSFERASE"/>
    <property type="match status" value="1"/>
</dbReference>
<keyword evidence="7 9" id="KW-0472">Membrane</keyword>
<evidence type="ECO:0000259" key="10">
    <source>
        <dbReference type="PROSITE" id="PS50263"/>
    </source>
</evidence>
<dbReference type="InterPro" id="IPR045378">
    <property type="entry name" value="LNT_N"/>
</dbReference>
<proteinExistence type="inferred from homology"/>
<feature type="transmembrane region" description="Helical" evidence="9">
    <location>
        <begin position="517"/>
        <end position="534"/>
    </location>
</feature>
<comment type="similarity">
    <text evidence="2 9">Belongs to the CN hydrolase family. Apolipoprotein N-acyltransferase subfamily.</text>
</comment>
<dbReference type="InterPro" id="IPR004563">
    <property type="entry name" value="Apolipo_AcylTrfase"/>
</dbReference>
<dbReference type="NCBIfam" id="TIGR00546">
    <property type="entry name" value="lnt"/>
    <property type="match status" value="1"/>
</dbReference>
<comment type="subcellular location">
    <subcellularLocation>
        <location evidence="1 9">Cell membrane</location>
        <topology evidence="1 9">Multi-pass membrane protein</topology>
    </subcellularLocation>
</comment>
<feature type="transmembrane region" description="Helical" evidence="9">
    <location>
        <begin position="212"/>
        <end position="233"/>
    </location>
</feature>
<comment type="caution">
    <text evidence="11">The sequence shown here is derived from an EMBL/GenBank/DDBJ whole genome shotgun (WGS) entry which is preliminary data.</text>
</comment>
<dbReference type="Gene3D" id="3.60.110.10">
    <property type="entry name" value="Carbon-nitrogen hydrolase"/>
    <property type="match status" value="1"/>
</dbReference>